<dbReference type="EMBL" id="OV121136">
    <property type="protein sequence ID" value="CAH0557388.1"/>
    <property type="molecule type" value="Genomic_DNA"/>
</dbReference>
<dbReference type="SUPFAM" id="SSF52058">
    <property type="entry name" value="L domain-like"/>
    <property type="match status" value="1"/>
</dbReference>
<dbReference type="Gene3D" id="3.80.10.10">
    <property type="entry name" value="Ribonuclease Inhibitor"/>
    <property type="match status" value="2"/>
</dbReference>
<dbReference type="InterPro" id="IPR032675">
    <property type="entry name" value="LRR_dom_sf"/>
</dbReference>
<keyword evidence="2" id="KW-0677">Repeat</keyword>
<evidence type="ECO:0000313" key="5">
    <source>
        <dbReference type="Proteomes" id="UP001154078"/>
    </source>
</evidence>
<reference evidence="4" key="1">
    <citation type="submission" date="2021-12" db="EMBL/GenBank/DDBJ databases">
        <authorList>
            <person name="King R."/>
        </authorList>
    </citation>
    <scope>NUCLEOTIDE SEQUENCE</scope>
</reference>
<dbReference type="SMART" id="SM00369">
    <property type="entry name" value="LRR_TYP"/>
    <property type="match status" value="5"/>
</dbReference>
<dbReference type="OrthoDB" id="27267at2759"/>
<dbReference type="PROSITE" id="PS51450">
    <property type="entry name" value="LRR"/>
    <property type="match status" value="1"/>
</dbReference>
<keyword evidence="3" id="KW-0732">Signal</keyword>
<keyword evidence="5" id="KW-1185">Reference proteome</keyword>
<dbReference type="AlphaFoldDB" id="A0A9P0FKE9"/>
<dbReference type="PANTHER" id="PTHR24366:SF96">
    <property type="entry name" value="LEUCINE RICH REPEAT CONTAINING 53"/>
    <property type="match status" value="1"/>
</dbReference>
<organism evidence="4 5">
    <name type="scientific">Brassicogethes aeneus</name>
    <name type="common">Rape pollen beetle</name>
    <name type="synonym">Meligethes aeneus</name>
    <dbReference type="NCBI Taxonomy" id="1431903"/>
    <lineage>
        <taxon>Eukaryota</taxon>
        <taxon>Metazoa</taxon>
        <taxon>Ecdysozoa</taxon>
        <taxon>Arthropoda</taxon>
        <taxon>Hexapoda</taxon>
        <taxon>Insecta</taxon>
        <taxon>Pterygota</taxon>
        <taxon>Neoptera</taxon>
        <taxon>Endopterygota</taxon>
        <taxon>Coleoptera</taxon>
        <taxon>Polyphaga</taxon>
        <taxon>Cucujiformia</taxon>
        <taxon>Nitidulidae</taxon>
        <taxon>Meligethinae</taxon>
        <taxon>Brassicogethes</taxon>
    </lineage>
</organism>
<evidence type="ECO:0000256" key="2">
    <source>
        <dbReference type="ARBA" id="ARBA00022737"/>
    </source>
</evidence>
<keyword evidence="1" id="KW-0433">Leucine-rich repeat</keyword>
<dbReference type="Pfam" id="PF13855">
    <property type="entry name" value="LRR_8"/>
    <property type="match status" value="1"/>
</dbReference>
<evidence type="ECO:0000256" key="3">
    <source>
        <dbReference type="SAM" id="SignalP"/>
    </source>
</evidence>
<evidence type="ECO:0000313" key="4">
    <source>
        <dbReference type="EMBL" id="CAH0557388.1"/>
    </source>
</evidence>
<dbReference type="InterPro" id="IPR026906">
    <property type="entry name" value="LRR_5"/>
</dbReference>
<feature type="signal peptide" evidence="3">
    <location>
        <begin position="1"/>
        <end position="16"/>
    </location>
</feature>
<name>A0A9P0FKE9_BRAAE</name>
<proteinExistence type="predicted"/>
<dbReference type="InterPro" id="IPR003591">
    <property type="entry name" value="Leu-rich_rpt_typical-subtyp"/>
</dbReference>
<accession>A0A9P0FKE9</accession>
<feature type="chain" id="PRO_5040164160" evidence="3">
    <location>
        <begin position="17"/>
        <end position="397"/>
    </location>
</feature>
<sequence length="397" mass="46071">MIHLIAFLFLATLCESSVYKGVTFYQCTDNGQSQCEVINPNKQHYRISPDTVSLNKTTFAEMSEIMSIIGTPGLLTEIEPGTFSSLASLKRIWLGGNLLKVIPNGVFNYLPIYYIYLAANNINTIDSEAFSEMDSLSEVYLDKNSLTHFDRRWFLNQGKKSKLRVLNMHHNRIKSINKWAFYDFPYLKELDFSFNEIEYVSNDLFNSFLSLLIFDLSFNRITTLSPNLLKNVRYVEKFNVAFNYLRSLDSVLLEKAYIKSASIHPNNWICECLKNVEKSLLDMSILSYSSDETFMDRKNIIKYQLPVNAQYFASNLSICINTKESCKSNNLEVDENNEVFKSALTKVYDNVNVKCNVDKDCSEGMLCRSNYCWYLITKAFFNVNDDYYFIWDTYVSF</sequence>
<protein>
    <submittedName>
        <fullName evidence="4">Uncharacterized protein</fullName>
    </submittedName>
</protein>
<evidence type="ECO:0000256" key="1">
    <source>
        <dbReference type="ARBA" id="ARBA00022614"/>
    </source>
</evidence>
<dbReference type="Pfam" id="PF13306">
    <property type="entry name" value="LRR_5"/>
    <property type="match status" value="1"/>
</dbReference>
<dbReference type="InterPro" id="IPR001611">
    <property type="entry name" value="Leu-rich_rpt"/>
</dbReference>
<dbReference type="PANTHER" id="PTHR24366">
    <property type="entry name" value="IG(IMMUNOGLOBULIN) AND LRR(LEUCINE RICH REPEAT) DOMAINS"/>
    <property type="match status" value="1"/>
</dbReference>
<gene>
    <name evidence="4" type="ORF">MELIAE_LOCUS8126</name>
</gene>
<dbReference type="Proteomes" id="UP001154078">
    <property type="component" value="Chromosome 5"/>
</dbReference>